<accession>A0ABN2UAD2</accession>
<name>A0ABN2UAD2_9MICO</name>
<evidence type="ECO:0000313" key="1">
    <source>
        <dbReference type="EMBL" id="GAA2032251.1"/>
    </source>
</evidence>
<reference evidence="1 2" key="1">
    <citation type="journal article" date="2019" name="Int. J. Syst. Evol. Microbiol.">
        <title>The Global Catalogue of Microorganisms (GCM) 10K type strain sequencing project: providing services to taxonomists for standard genome sequencing and annotation.</title>
        <authorList>
            <consortium name="The Broad Institute Genomics Platform"/>
            <consortium name="The Broad Institute Genome Sequencing Center for Infectious Disease"/>
            <person name="Wu L."/>
            <person name="Ma J."/>
        </authorList>
    </citation>
    <scope>NUCLEOTIDE SEQUENCE [LARGE SCALE GENOMIC DNA]</scope>
    <source>
        <strain evidence="1 2">JCM 14283</strain>
    </source>
</reference>
<sequence>MGVKWLRDGFIPCGPEPGSVTAPGEGKVNRPRKASAVFVSLATTLVVSASGCSNTADVAANRSAVPAPTHVDGPTRVAGYSAVPGKRELTIFVTVDQLATLRGVSVVSEDPTQVIVSADLSRRSGNAVGMLGYVWGTVYLAKPLGPRRVVDTSGTVVRPIALADVGPTPGPERTTWAPG</sequence>
<keyword evidence="2" id="KW-1185">Reference proteome</keyword>
<proteinExistence type="predicted"/>
<protein>
    <submittedName>
        <fullName evidence="1">Uncharacterized protein</fullName>
    </submittedName>
</protein>
<dbReference type="EMBL" id="BAAANB010000021">
    <property type="protein sequence ID" value="GAA2032251.1"/>
    <property type="molecule type" value="Genomic_DNA"/>
</dbReference>
<comment type="caution">
    <text evidence="1">The sequence shown here is derived from an EMBL/GenBank/DDBJ whole genome shotgun (WGS) entry which is preliminary data.</text>
</comment>
<dbReference type="Proteomes" id="UP001501285">
    <property type="component" value="Unassembled WGS sequence"/>
</dbReference>
<evidence type="ECO:0000313" key="2">
    <source>
        <dbReference type="Proteomes" id="UP001501285"/>
    </source>
</evidence>
<organism evidence="1 2">
    <name type="scientific">Terrabacter terrae</name>
    <dbReference type="NCBI Taxonomy" id="318434"/>
    <lineage>
        <taxon>Bacteria</taxon>
        <taxon>Bacillati</taxon>
        <taxon>Actinomycetota</taxon>
        <taxon>Actinomycetes</taxon>
        <taxon>Micrococcales</taxon>
        <taxon>Intrasporangiaceae</taxon>
        <taxon>Terrabacter</taxon>
    </lineage>
</organism>
<gene>
    <name evidence="1" type="ORF">GCM10009740_22880</name>
</gene>